<dbReference type="EMBL" id="CAJVPY010001906">
    <property type="protein sequence ID" value="CAG8541367.1"/>
    <property type="molecule type" value="Genomic_DNA"/>
</dbReference>
<name>A0A9N9AVF3_9GLOM</name>
<accession>A0A9N9AVF3</accession>
<dbReference type="Proteomes" id="UP000789405">
    <property type="component" value="Unassembled WGS sequence"/>
</dbReference>
<proteinExistence type="predicted"/>
<organism evidence="1 2">
    <name type="scientific">Dentiscutata erythropus</name>
    <dbReference type="NCBI Taxonomy" id="1348616"/>
    <lineage>
        <taxon>Eukaryota</taxon>
        <taxon>Fungi</taxon>
        <taxon>Fungi incertae sedis</taxon>
        <taxon>Mucoromycota</taxon>
        <taxon>Glomeromycotina</taxon>
        <taxon>Glomeromycetes</taxon>
        <taxon>Diversisporales</taxon>
        <taxon>Gigasporaceae</taxon>
        <taxon>Dentiscutata</taxon>
    </lineage>
</organism>
<keyword evidence="2" id="KW-1185">Reference proteome</keyword>
<evidence type="ECO:0000313" key="2">
    <source>
        <dbReference type="Proteomes" id="UP000789405"/>
    </source>
</evidence>
<dbReference type="AlphaFoldDB" id="A0A9N9AVF3"/>
<evidence type="ECO:0000313" key="1">
    <source>
        <dbReference type="EMBL" id="CAG8541367.1"/>
    </source>
</evidence>
<sequence>MLIYKRRRFIIGKFNWYQWCNLLATDGYDQQKFRECKWLWL</sequence>
<gene>
    <name evidence="1" type="ORF">DERYTH_LOCUS4819</name>
</gene>
<comment type="caution">
    <text evidence="1">The sequence shown here is derived from an EMBL/GenBank/DDBJ whole genome shotgun (WGS) entry which is preliminary data.</text>
</comment>
<protein>
    <submittedName>
        <fullName evidence="1">4526_t:CDS:1</fullName>
    </submittedName>
</protein>
<reference evidence="1" key="1">
    <citation type="submission" date="2021-06" db="EMBL/GenBank/DDBJ databases">
        <authorList>
            <person name="Kallberg Y."/>
            <person name="Tangrot J."/>
            <person name="Rosling A."/>
        </authorList>
    </citation>
    <scope>NUCLEOTIDE SEQUENCE</scope>
    <source>
        <strain evidence="1">MA453B</strain>
    </source>
</reference>